<reference evidence="1" key="1">
    <citation type="submission" date="2020-07" db="EMBL/GenBank/DDBJ databases">
        <title>The High-quality genome of the commercially important snow crab, Chionoecetes opilio.</title>
        <authorList>
            <person name="Jeong J.-H."/>
            <person name="Ryu S."/>
        </authorList>
    </citation>
    <scope>NUCLEOTIDE SEQUENCE</scope>
    <source>
        <strain evidence="1">MADBK_172401_WGS</strain>
        <tissue evidence="1">Digestive gland</tissue>
    </source>
</reference>
<organism evidence="1 2">
    <name type="scientific">Chionoecetes opilio</name>
    <name type="common">Atlantic snow crab</name>
    <name type="synonym">Cancer opilio</name>
    <dbReference type="NCBI Taxonomy" id="41210"/>
    <lineage>
        <taxon>Eukaryota</taxon>
        <taxon>Metazoa</taxon>
        <taxon>Ecdysozoa</taxon>
        <taxon>Arthropoda</taxon>
        <taxon>Crustacea</taxon>
        <taxon>Multicrustacea</taxon>
        <taxon>Malacostraca</taxon>
        <taxon>Eumalacostraca</taxon>
        <taxon>Eucarida</taxon>
        <taxon>Decapoda</taxon>
        <taxon>Pleocyemata</taxon>
        <taxon>Brachyura</taxon>
        <taxon>Eubrachyura</taxon>
        <taxon>Majoidea</taxon>
        <taxon>Majidae</taxon>
        <taxon>Chionoecetes</taxon>
    </lineage>
</organism>
<gene>
    <name evidence="1" type="ORF">GWK47_029632</name>
</gene>
<dbReference type="AlphaFoldDB" id="A0A8J5CRF4"/>
<protein>
    <submittedName>
        <fullName evidence="1">Uncharacterized protein</fullName>
    </submittedName>
</protein>
<sequence length="254" mass="28962">MEVIPSLRPPTQRCEITCTSIKHRCISPISLLLQVLTRSAYQPHDATVLAVYSPLPGSWFAAAYIPDWNEQMQQEGIIHKCRYSLGSIAMWSQKSRVQTLHIGARQSVHTHENLSYYRWVAAEVILGVAEVILDFTFPLHTWFLQVNVSNCHMLERVFNPSTEGAAGQRWCVMSLYLEARSLPLYNPSAGVSNLTQGGGHVFVEKRPFTDAYYYLLVDTEGETSLDITILTKGKLLYYYTTTMYYYTTTILLLY</sequence>
<dbReference type="Proteomes" id="UP000770661">
    <property type="component" value="Unassembled WGS sequence"/>
</dbReference>
<dbReference type="OrthoDB" id="69646at2759"/>
<accession>A0A8J5CRF4</accession>
<comment type="caution">
    <text evidence="1">The sequence shown here is derived from an EMBL/GenBank/DDBJ whole genome shotgun (WGS) entry which is preliminary data.</text>
</comment>
<dbReference type="EMBL" id="JACEEZ010000831">
    <property type="protein sequence ID" value="KAG0729783.1"/>
    <property type="molecule type" value="Genomic_DNA"/>
</dbReference>
<evidence type="ECO:0000313" key="2">
    <source>
        <dbReference type="Proteomes" id="UP000770661"/>
    </source>
</evidence>
<keyword evidence="2" id="KW-1185">Reference proteome</keyword>
<name>A0A8J5CRF4_CHIOP</name>
<evidence type="ECO:0000313" key="1">
    <source>
        <dbReference type="EMBL" id="KAG0729783.1"/>
    </source>
</evidence>
<proteinExistence type="predicted"/>